<evidence type="ECO:0000256" key="4">
    <source>
        <dbReference type="ARBA" id="ARBA00022694"/>
    </source>
</evidence>
<keyword evidence="2 7" id="KW-0285">Flavoprotein</keyword>
<name>A0AAE3A7B4_9FIRM</name>
<comment type="similarity">
    <text evidence="7">Belongs to the dus family.</text>
</comment>
<dbReference type="InterPro" id="IPR001269">
    <property type="entry name" value="DUS_fam"/>
</dbReference>
<feature type="binding site" evidence="9">
    <location>
        <position position="137"/>
    </location>
    <ligand>
        <name>FMN</name>
        <dbReference type="ChEBI" id="CHEBI:58210"/>
    </ligand>
</feature>
<dbReference type="GO" id="GO:0050660">
    <property type="term" value="F:flavin adenine dinucleotide binding"/>
    <property type="evidence" value="ECO:0007669"/>
    <property type="project" value="InterPro"/>
</dbReference>
<evidence type="ECO:0000259" key="10">
    <source>
        <dbReference type="Pfam" id="PF01207"/>
    </source>
</evidence>
<evidence type="ECO:0000256" key="1">
    <source>
        <dbReference type="ARBA" id="ARBA00001917"/>
    </source>
</evidence>
<feature type="binding site" evidence="9">
    <location>
        <position position="66"/>
    </location>
    <ligand>
        <name>FMN</name>
        <dbReference type="ChEBI" id="CHEBI:58210"/>
    </ligand>
</feature>
<evidence type="ECO:0000313" key="12">
    <source>
        <dbReference type="Proteomes" id="UP001198220"/>
    </source>
</evidence>
<feature type="domain" description="DUS-like FMN-binding" evidence="10">
    <location>
        <begin position="7"/>
        <end position="235"/>
    </location>
</feature>
<feature type="binding site" evidence="9">
    <location>
        <begin position="222"/>
        <end position="223"/>
    </location>
    <ligand>
        <name>FMN</name>
        <dbReference type="ChEBI" id="CHEBI:58210"/>
    </ligand>
</feature>
<feature type="active site" description="Proton donor" evidence="8">
    <location>
        <position position="96"/>
    </location>
</feature>
<keyword evidence="12" id="KW-1185">Reference proteome</keyword>
<reference evidence="11 12" key="1">
    <citation type="submission" date="2021-10" db="EMBL/GenBank/DDBJ databases">
        <title>Anaerobic single-cell dispensing facilitates the cultivation of human gut bacteria.</title>
        <authorList>
            <person name="Afrizal A."/>
        </authorList>
    </citation>
    <scope>NUCLEOTIDE SEQUENCE [LARGE SCALE GENOMIC DNA]</scope>
    <source>
        <strain evidence="11 12">CLA-AA-H276</strain>
    </source>
</reference>
<dbReference type="InterPro" id="IPR013785">
    <property type="entry name" value="Aldolase_TIM"/>
</dbReference>
<evidence type="ECO:0000256" key="8">
    <source>
        <dbReference type="PIRSR" id="PIRSR006621-1"/>
    </source>
</evidence>
<dbReference type="PROSITE" id="PS01136">
    <property type="entry name" value="UPF0034"/>
    <property type="match status" value="1"/>
</dbReference>
<sequence length="308" mass="36177">MGMHYYMAPLEAITTYTYRQAHAKVYGPLDKYFIPFLETHEKRDFKTRELQEILPEHNEGIYVVPQILTNKADGFIRLGKALKDYGYQEINLNLGCPSKTVVTKGKGSGFLAFPEELDCFLDNIFEALGSELKLSVKTRIGKEKPEEFPRLLEIFNRYPLEELIIHPRVQTDGYKNYPRMEMYDLAAKESKNPICYNGDLFNQEKLEKFQKERPDTDCLMIGRGFLMNPGLLHPETGRKEFWEFHDLVYHGYLERDLGGYRNVLFKMKELWLYQVKLFPEVKGLEKKIKKLQTQQEYEQLMGKLQTVS</sequence>
<dbReference type="SUPFAM" id="SSF51395">
    <property type="entry name" value="FMN-linked oxidoreductases"/>
    <property type="match status" value="1"/>
</dbReference>
<dbReference type="PANTHER" id="PTHR45846">
    <property type="entry name" value="TRNA-DIHYDROURIDINE(47) SYNTHASE [NAD(P)(+)]-LIKE"/>
    <property type="match status" value="1"/>
</dbReference>
<dbReference type="RefSeq" id="WP_308459183.1">
    <property type="nucleotide sequence ID" value="NZ_JAJEPS010000005.1"/>
</dbReference>
<dbReference type="Gene3D" id="3.20.20.70">
    <property type="entry name" value="Aldolase class I"/>
    <property type="match status" value="1"/>
</dbReference>
<dbReference type="Pfam" id="PF01207">
    <property type="entry name" value="Dus"/>
    <property type="match status" value="1"/>
</dbReference>
<feature type="binding site" evidence="9">
    <location>
        <position position="166"/>
    </location>
    <ligand>
        <name>FMN</name>
        <dbReference type="ChEBI" id="CHEBI:58210"/>
    </ligand>
</feature>
<keyword evidence="3 7" id="KW-0288">FMN</keyword>
<organism evidence="11 12">
    <name type="scientific">Hominiventricola filiformis</name>
    <dbReference type="NCBI Taxonomy" id="2885352"/>
    <lineage>
        <taxon>Bacteria</taxon>
        <taxon>Bacillati</taxon>
        <taxon>Bacillota</taxon>
        <taxon>Clostridia</taxon>
        <taxon>Lachnospirales</taxon>
        <taxon>Lachnospiraceae</taxon>
        <taxon>Hominiventricola</taxon>
    </lineage>
</organism>
<evidence type="ECO:0000256" key="2">
    <source>
        <dbReference type="ARBA" id="ARBA00022630"/>
    </source>
</evidence>
<evidence type="ECO:0000256" key="3">
    <source>
        <dbReference type="ARBA" id="ARBA00022643"/>
    </source>
</evidence>
<gene>
    <name evidence="11" type="ORF">LKD36_06845</name>
</gene>
<evidence type="ECO:0000256" key="6">
    <source>
        <dbReference type="ARBA" id="ARBA00023002"/>
    </source>
</evidence>
<dbReference type="InterPro" id="IPR035587">
    <property type="entry name" value="DUS-like_FMN-bd"/>
</dbReference>
<keyword evidence="4 7" id="KW-0819">tRNA processing</keyword>
<dbReference type="CDD" id="cd02801">
    <property type="entry name" value="DUS_like_FMN"/>
    <property type="match status" value="1"/>
</dbReference>
<proteinExistence type="inferred from homology"/>
<dbReference type="Proteomes" id="UP001198220">
    <property type="component" value="Unassembled WGS sequence"/>
</dbReference>
<dbReference type="GO" id="GO:0017150">
    <property type="term" value="F:tRNA dihydrouridine synthase activity"/>
    <property type="evidence" value="ECO:0007669"/>
    <property type="project" value="InterPro"/>
</dbReference>
<dbReference type="InterPro" id="IPR018517">
    <property type="entry name" value="tRNA_hU_synthase_CS"/>
</dbReference>
<dbReference type="EMBL" id="JAJEPS010000005">
    <property type="protein sequence ID" value="MCC2125892.1"/>
    <property type="molecule type" value="Genomic_DNA"/>
</dbReference>
<comment type="cofactor">
    <cofactor evidence="1 7 9">
        <name>FMN</name>
        <dbReference type="ChEBI" id="CHEBI:58210"/>
    </cofactor>
</comment>
<evidence type="ECO:0000256" key="5">
    <source>
        <dbReference type="ARBA" id="ARBA00022857"/>
    </source>
</evidence>
<dbReference type="PANTHER" id="PTHR45846:SF1">
    <property type="entry name" value="TRNA-DIHYDROURIDINE(47) SYNTHASE [NAD(P)(+)]-LIKE"/>
    <property type="match status" value="1"/>
</dbReference>
<keyword evidence="5" id="KW-0521">NADP</keyword>
<dbReference type="AlphaFoldDB" id="A0AAE3A7B4"/>
<comment type="function">
    <text evidence="7">Catalyzes the synthesis of 5,6-dihydrouridine (D), a modified base found in the D-loop of most tRNAs, via the reduction of the C5-C6 double bond in target uridines.</text>
</comment>
<dbReference type="GO" id="GO:0003723">
    <property type="term" value="F:RNA binding"/>
    <property type="evidence" value="ECO:0007669"/>
    <property type="project" value="TreeGrafter"/>
</dbReference>
<evidence type="ECO:0000256" key="9">
    <source>
        <dbReference type="PIRSR" id="PIRSR006621-2"/>
    </source>
</evidence>
<evidence type="ECO:0000313" key="11">
    <source>
        <dbReference type="EMBL" id="MCC2125892.1"/>
    </source>
</evidence>
<accession>A0AAE3A7B4</accession>
<keyword evidence="9" id="KW-0547">Nucleotide-binding</keyword>
<dbReference type="PIRSF" id="PIRSF006621">
    <property type="entry name" value="Dus"/>
    <property type="match status" value="1"/>
</dbReference>
<protein>
    <recommendedName>
        <fullName evidence="7">tRNA-dihydrouridine synthase</fullName>
        <ecNumber evidence="7">1.3.1.-</ecNumber>
    </recommendedName>
</protein>
<keyword evidence="6 7" id="KW-0560">Oxidoreductase</keyword>
<dbReference type="EC" id="1.3.1.-" evidence="7"/>
<comment type="caution">
    <text evidence="11">The sequence shown here is derived from an EMBL/GenBank/DDBJ whole genome shotgun (WGS) entry which is preliminary data.</text>
</comment>
<evidence type="ECO:0000256" key="7">
    <source>
        <dbReference type="PIRNR" id="PIRNR006621"/>
    </source>
</evidence>